<dbReference type="GeneID" id="111105135"/>
<feature type="region of interest" description="Disordered" evidence="1">
    <location>
        <begin position="140"/>
        <end position="266"/>
    </location>
</feature>
<reference evidence="3" key="1">
    <citation type="submission" date="2025-08" db="UniProtKB">
        <authorList>
            <consortium name="RefSeq"/>
        </authorList>
    </citation>
    <scope>IDENTIFICATION</scope>
    <source>
        <tissue evidence="3">Whole sample</tissue>
    </source>
</reference>
<feature type="compositionally biased region" description="Pro residues" evidence="1">
    <location>
        <begin position="82"/>
        <end position="91"/>
    </location>
</feature>
<evidence type="ECO:0000256" key="1">
    <source>
        <dbReference type="SAM" id="MobiDB-lite"/>
    </source>
</evidence>
<organism evidence="2 3">
    <name type="scientific">Crassostrea virginica</name>
    <name type="common">Eastern oyster</name>
    <dbReference type="NCBI Taxonomy" id="6565"/>
    <lineage>
        <taxon>Eukaryota</taxon>
        <taxon>Metazoa</taxon>
        <taxon>Spiralia</taxon>
        <taxon>Lophotrochozoa</taxon>
        <taxon>Mollusca</taxon>
        <taxon>Bivalvia</taxon>
        <taxon>Autobranchia</taxon>
        <taxon>Pteriomorphia</taxon>
        <taxon>Ostreida</taxon>
        <taxon>Ostreoidea</taxon>
        <taxon>Ostreidae</taxon>
        <taxon>Crassostrea</taxon>
    </lineage>
</organism>
<dbReference type="Proteomes" id="UP000694844">
    <property type="component" value="Chromosome 7"/>
</dbReference>
<evidence type="ECO:0000313" key="3">
    <source>
        <dbReference type="RefSeq" id="XP_022295015.1"/>
    </source>
</evidence>
<protein>
    <submittedName>
        <fullName evidence="3">Mucin-2-like</fullName>
    </submittedName>
</protein>
<proteinExistence type="predicted"/>
<evidence type="ECO:0000313" key="2">
    <source>
        <dbReference type="Proteomes" id="UP000694844"/>
    </source>
</evidence>
<feature type="compositionally biased region" description="Low complexity" evidence="1">
    <location>
        <begin position="252"/>
        <end position="265"/>
    </location>
</feature>
<keyword evidence="2" id="KW-1185">Reference proteome</keyword>
<accession>A0A8B8AUZ5</accession>
<dbReference type="KEGG" id="cvn:111105135"/>
<feature type="compositionally biased region" description="Pro residues" evidence="1">
    <location>
        <begin position="185"/>
        <end position="197"/>
    </location>
</feature>
<name>A0A8B8AUZ5_CRAVI</name>
<gene>
    <name evidence="3" type="primary">LOC111105135</name>
</gene>
<dbReference type="RefSeq" id="XP_022295015.1">
    <property type="nucleotide sequence ID" value="XM_022439307.1"/>
</dbReference>
<feature type="region of interest" description="Disordered" evidence="1">
    <location>
        <begin position="53"/>
        <end position="111"/>
    </location>
</feature>
<feature type="compositionally biased region" description="Low complexity" evidence="1">
    <location>
        <begin position="143"/>
        <end position="170"/>
    </location>
</feature>
<feature type="compositionally biased region" description="Basic and acidic residues" evidence="1">
    <location>
        <begin position="241"/>
        <end position="251"/>
    </location>
</feature>
<dbReference type="AlphaFoldDB" id="A0A8B8AUZ5"/>
<sequence>MSQPDQIEMGRTPDRRYRVIFVRVHDPSTLAPHVGLTPCGNYKVVFRPVPDIQDEPDGEGWLTTRAPRAPSRRLTPRATRRSPPPPRPASPPRRGVRRARSPSPQTRSERVRTLLDDIVANLNPEMLSELVNSIHRRMRNSLRRSPSPTRPPSSRATSTSQPSTSSTQTSGCGGLPPISTVLPPRRSPPPRPPPPTRTAPTSTTTSNSSSSSRAREGAVAGAPVSSSAEGGMQAVPSAPPMDRDSGYDSDRTLSPPILSTTSTPPRAMHEYVYVDPNADQRPWSSTPPPPCRPPAYLHLACLPVWAERIRTRRPILQTCLLCAEEEAHHVIRCRQCRQLSGCCACIWRYQRSRYNSGCPCCQYTGAQPPSRRRRTQQELDELEEFLNSELPDLPE</sequence>
<feature type="compositionally biased region" description="Basic residues" evidence="1">
    <location>
        <begin position="70"/>
        <end position="80"/>
    </location>
</feature>
<feature type="compositionally biased region" description="Low complexity" evidence="1">
    <location>
        <begin position="198"/>
        <end position="231"/>
    </location>
</feature>